<dbReference type="InterPro" id="IPR015943">
    <property type="entry name" value="WD40/YVTN_repeat-like_dom_sf"/>
</dbReference>
<keyword evidence="6" id="KW-1185">Reference proteome</keyword>
<gene>
    <name evidence="5" type="ORF">IM660_13150</name>
</gene>
<accession>A0A7M1SPX9</accession>
<evidence type="ECO:0000256" key="1">
    <source>
        <dbReference type="ARBA" id="ARBA00022801"/>
    </source>
</evidence>
<dbReference type="SUPFAM" id="SSF63829">
    <property type="entry name" value="Calcium-dependent phosphotriesterase"/>
    <property type="match status" value="2"/>
</dbReference>
<dbReference type="Gene3D" id="2.60.120.260">
    <property type="entry name" value="Galactose-binding domain-like"/>
    <property type="match status" value="2"/>
</dbReference>
<feature type="chain" id="PRO_5039633017" evidence="3">
    <location>
        <begin position="31"/>
        <end position="1129"/>
    </location>
</feature>
<organism evidence="5 6">
    <name type="scientific">Ruania alkalisoli</name>
    <dbReference type="NCBI Taxonomy" id="2779775"/>
    <lineage>
        <taxon>Bacteria</taxon>
        <taxon>Bacillati</taxon>
        <taxon>Actinomycetota</taxon>
        <taxon>Actinomycetes</taxon>
        <taxon>Micrococcales</taxon>
        <taxon>Ruaniaceae</taxon>
        <taxon>Ruania</taxon>
    </lineage>
</organism>
<dbReference type="InterPro" id="IPR011044">
    <property type="entry name" value="Quino_amine_DH_bsu"/>
</dbReference>
<dbReference type="KEGG" id="halt:IM660_13150"/>
<sequence length="1129" mass="118950">MNRWRGMLAGAAVVALAGALLTPGSAPAHADAVQDGRANLLANASFEEGADVTDAPGWSVLWGRTEVVSFTADRASDGARSLHVVRDEDGRSGGFISDPVPVEGGERYEFSFDQYLAGGSLSATMHFFDAEGTVISNTYEMVTTTADTWERGTAYFEAPAEAVAARPILYAASGVTVDSYLDNVFFGSVNLLTNVSFEEGADVTSAPGWSVLWGRDELVSFSSERASDGVRSLHIVREDGMRTGGLVSDPVPADAGETYEFSFDQYRVGGALSVTFYFDDADGNVITQPYEMVRSTTDTWERTAVRFEAPEGTVSARLLFYAVSGATLDTFIDRAHFAPAVGEPDEPDEESRVETILAQDDNLEYLGTPVTTQIPSQAAHGIEDGRHVSYQAFKGDSGSGYPATFAVTDVETGDLIRSCVVEGAEAARNLNIADDGRVYWGTYHDSKLWRYDPATGECEDMGRMSDQKDSTFGMSPGPDNSMYIGAYPDGRLLQVDAQTDEVELLREIDPNADYIHAIAYHEATDTVYVGSGGQVPQIWKVEDAGRGEQTLIADESTAPGLNDGTQFVGRMDIVGDRIFAQVGLRMLVLDLDGNVIHWDPEQTRYFFGHHLIQGADSETAIFSTSGGALVEYSIGANSFRQTDITIGGYLSNGVVDDSSGTPLLYGTSASGVFVADLASETMVSENAIDFAQPTLIQKLLEGPDGSVWASGYMVGLSQVDPSGADHGPTMQRGQFESAVVRDGNLYLGGYGHARFDVLDPATYDPADPNTVPTLFNGADEGQDRPFGMAYNPDRDEIYMGSVATYGQTQGGLAIWDGATGEHEWLTSEIGADENIVSVAYNPTDGLVYIGSTVDGGLGSDPSGNTAGKLIVFDPATRSVVARIDPAGAEREGITGLMVDPDGLVWGVAEESLFAYDPATGQSEVRGNVGGSYSTGTTYWAYGTVMRSNADGLIYVSAGGRFSVHDPSTGETTRIANGLRWGAVDGNGDVYLSAGAHLFRYNVAGSTAELACTATVTEPVSDGLVVSAGEMACVDGARVAGGVNVQPGGSLLVEGSTVLGGLTSSEAATVQLRDSSIRGAVSVTATTGAFVFAGNDLRGSLACSSNSSEPENEGAASVVSGSSSGQCAGI</sequence>
<dbReference type="SUPFAM" id="SSF50969">
    <property type="entry name" value="YVTN repeat-like/Quinoprotein amine dehydrogenase"/>
    <property type="match status" value="1"/>
</dbReference>
<dbReference type="InterPro" id="IPR006311">
    <property type="entry name" value="TAT_signal"/>
</dbReference>
<dbReference type="AlphaFoldDB" id="A0A7M1SPX9"/>
<feature type="compositionally biased region" description="Low complexity" evidence="2">
    <location>
        <begin position="1113"/>
        <end position="1129"/>
    </location>
</feature>
<evidence type="ECO:0000256" key="2">
    <source>
        <dbReference type="SAM" id="MobiDB-lite"/>
    </source>
</evidence>
<dbReference type="GO" id="GO:0016798">
    <property type="term" value="F:hydrolase activity, acting on glycosyl bonds"/>
    <property type="evidence" value="ECO:0007669"/>
    <property type="project" value="InterPro"/>
</dbReference>
<dbReference type="Pfam" id="PF02018">
    <property type="entry name" value="CBM_4_9"/>
    <property type="match status" value="1"/>
</dbReference>
<name>A0A7M1SPX9_9MICO</name>
<dbReference type="SUPFAM" id="SSF49785">
    <property type="entry name" value="Galactose-binding domain-like"/>
    <property type="match status" value="2"/>
</dbReference>
<dbReference type="EMBL" id="CP063169">
    <property type="protein sequence ID" value="QOR69618.1"/>
    <property type="molecule type" value="Genomic_DNA"/>
</dbReference>
<keyword evidence="3" id="KW-0732">Signal</keyword>
<feature type="region of interest" description="Disordered" evidence="2">
    <location>
        <begin position="1103"/>
        <end position="1129"/>
    </location>
</feature>
<dbReference type="InterPro" id="IPR003305">
    <property type="entry name" value="CenC_carb-bd"/>
</dbReference>
<protein>
    <submittedName>
        <fullName evidence="5">Carbohydrate binding domain-containing protein</fullName>
    </submittedName>
</protein>
<proteinExistence type="predicted"/>
<feature type="domain" description="CBM-cenC" evidence="4">
    <location>
        <begin position="38"/>
        <end position="162"/>
    </location>
</feature>
<dbReference type="Proteomes" id="UP000593758">
    <property type="component" value="Chromosome"/>
</dbReference>
<dbReference type="PROSITE" id="PS51318">
    <property type="entry name" value="TAT"/>
    <property type="match status" value="1"/>
</dbReference>
<reference evidence="5 6" key="1">
    <citation type="submission" date="2020-10" db="EMBL/GenBank/DDBJ databases">
        <title>Haloactinobacterium sp. RN3S43, a bacterium isolated from saline soil.</title>
        <authorList>
            <person name="Sun J.-Q."/>
        </authorList>
    </citation>
    <scope>NUCLEOTIDE SEQUENCE [LARGE SCALE GENOMIC DNA]</scope>
    <source>
        <strain evidence="5 6">RN3S43</strain>
    </source>
</reference>
<keyword evidence="1" id="KW-0378">Hydrolase</keyword>
<evidence type="ECO:0000313" key="6">
    <source>
        <dbReference type="Proteomes" id="UP000593758"/>
    </source>
</evidence>
<feature type="signal peptide" evidence="3">
    <location>
        <begin position="1"/>
        <end position="30"/>
    </location>
</feature>
<dbReference type="Gene3D" id="2.130.10.10">
    <property type="entry name" value="YVTN repeat-like/Quinoprotein amine dehydrogenase"/>
    <property type="match status" value="2"/>
</dbReference>
<dbReference type="InterPro" id="IPR008979">
    <property type="entry name" value="Galactose-bd-like_sf"/>
</dbReference>
<dbReference type="RefSeq" id="WP_193496125.1">
    <property type="nucleotide sequence ID" value="NZ_CP063169.1"/>
</dbReference>
<evidence type="ECO:0000313" key="5">
    <source>
        <dbReference type="EMBL" id="QOR69618.1"/>
    </source>
</evidence>
<evidence type="ECO:0000256" key="3">
    <source>
        <dbReference type="SAM" id="SignalP"/>
    </source>
</evidence>
<evidence type="ECO:0000259" key="4">
    <source>
        <dbReference type="Pfam" id="PF02018"/>
    </source>
</evidence>